<dbReference type="STRING" id="1280952.HJA_15684"/>
<name>A0A059F6Q1_9PROT</name>
<evidence type="ECO:0000259" key="2">
    <source>
        <dbReference type="Pfam" id="PF00930"/>
    </source>
</evidence>
<dbReference type="GO" id="GO:0004177">
    <property type="term" value="F:aminopeptidase activity"/>
    <property type="evidence" value="ECO:0007669"/>
    <property type="project" value="UniProtKB-KW"/>
</dbReference>
<keyword evidence="4" id="KW-1185">Reference proteome</keyword>
<dbReference type="EMBL" id="ARYJ01000014">
    <property type="protein sequence ID" value="KCZ86427.1"/>
    <property type="molecule type" value="Genomic_DNA"/>
</dbReference>
<dbReference type="GO" id="GO:0008236">
    <property type="term" value="F:serine-type peptidase activity"/>
    <property type="evidence" value="ECO:0007669"/>
    <property type="project" value="InterPro"/>
</dbReference>
<dbReference type="SUPFAM" id="SSF82171">
    <property type="entry name" value="DPP6 N-terminal domain-like"/>
    <property type="match status" value="1"/>
</dbReference>
<dbReference type="AlphaFoldDB" id="A0A059F6Q1"/>
<organism evidence="3 4">
    <name type="scientific">Hyphomonas jannaschiana VP2</name>
    <dbReference type="NCBI Taxonomy" id="1280952"/>
    <lineage>
        <taxon>Bacteria</taxon>
        <taxon>Pseudomonadati</taxon>
        <taxon>Pseudomonadota</taxon>
        <taxon>Alphaproteobacteria</taxon>
        <taxon>Hyphomonadales</taxon>
        <taxon>Hyphomonadaceae</taxon>
        <taxon>Hyphomonas</taxon>
    </lineage>
</organism>
<dbReference type="InterPro" id="IPR001375">
    <property type="entry name" value="Peptidase_S9_cat"/>
</dbReference>
<dbReference type="Pfam" id="PF00326">
    <property type="entry name" value="Peptidase_S9"/>
    <property type="match status" value="1"/>
</dbReference>
<dbReference type="InterPro" id="IPR029058">
    <property type="entry name" value="AB_hydrolase_fold"/>
</dbReference>
<feature type="domain" description="Dipeptidylpeptidase IV N-terminal" evidence="2">
    <location>
        <begin position="126"/>
        <end position="438"/>
    </location>
</feature>
<keyword evidence="3" id="KW-0031">Aminopeptidase</keyword>
<dbReference type="PANTHER" id="PTHR11731:SF193">
    <property type="entry name" value="DIPEPTIDYL PEPTIDASE 9"/>
    <property type="match status" value="1"/>
</dbReference>
<evidence type="ECO:0000313" key="3">
    <source>
        <dbReference type="EMBL" id="KCZ86427.1"/>
    </source>
</evidence>
<dbReference type="Pfam" id="PF00930">
    <property type="entry name" value="DPPIV_N"/>
    <property type="match status" value="1"/>
</dbReference>
<evidence type="ECO:0000313" key="4">
    <source>
        <dbReference type="Proteomes" id="UP000024816"/>
    </source>
</evidence>
<dbReference type="InterPro" id="IPR050278">
    <property type="entry name" value="Serine_Prot_S9B/DPPIV"/>
</dbReference>
<dbReference type="PANTHER" id="PTHR11731">
    <property type="entry name" value="PROTEASE FAMILY S9B,C DIPEPTIDYL-PEPTIDASE IV-RELATED"/>
    <property type="match status" value="1"/>
</dbReference>
<dbReference type="eggNOG" id="COG1506">
    <property type="taxonomic scope" value="Bacteria"/>
</dbReference>
<evidence type="ECO:0000259" key="1">
    <source>
        <dbReference type="Pfam" id="PF00326"/>
    </source>
</evidence>
<reference evidence="3 4" key="1">
    <citation type="journal article" date="2014" name="Antonie Van Leeuwenhoek">
        <title>Hyphomonas beringensis sp. nov. and Hyphomonas chukchiensis sp. nov., isolated from surface seawater of the Bering Sea and Chukchi Sea.</title>
        <authorList>
            <person name="Li C."/>
            <person name="Lai Q."/>
            <person name="Li G."/>
            <person name="Dong C."/>
            <person name="Wang J."/>
            <person name="Liao Y."/>
            <person name="Shao Z."/>
        </authorList>
    </citation>
    <scope>NUCLEOTIDE SEQUENCE [LARGE SCALE GENOMIC DNA]</scope>
    <source>
        <strain evidence="3 4">VP2</strain>
    </source>
</reference>
<dbReference type="InterPro" id="IPR002469">
    <property type="entry name" value="Peptidase_S9B_N"/>
</dbReference>
<dbReference type="Gene3D" id="2.140.10.30">
    <property type="entry name" value="Dipeptidylpeptidase IV, N-terminal domain"/>
    <property type="match status" value="1"/>
</dbReference>
<dbReference type="GO" id="GO:0006508">
    <property type="term" value="P:proteolysis"/>
    <property type="evidence" value="ECO:0007669"/>
    <property type="project" value="InterPro"/>
</dbReference>
<keyword evidence="3" id="KW-0378">Hydrolase</keyword>
<feature type="domain" description="Peptidase S9 prolyl oligopeptidase catalytic" evidence="1">
    <location>
        <begin position="528"/>
        <end position="724"/>
    </location>
</feature>
<dbReference type="Proteomes" id="UP000024816">
    <property type="component" value="Unassembled WGS sequence"/>
</dbReference>
<sequence length="731" mass="81820">MTDATHTLPLERLYASPSLSGPVARSVKYSPDGTRVTFLKSRAGEQNRFDLWQFDIATGGQSMLVDSMLLEPETVDLSEEEKALRERKRIAGTVGIADYSWGTADTLLVPIAGDLHLVTLTANGPVVKQLTDTDAFEYDARISPLGNYVSFVREGAVFAIHLTTGTETRLTPVADPDEAISYGVAEYVAQEEMKRFTGYWWSPDERYVAFTEVNEKGVDIIPRFDIEADKVTVVQQRYPRAGRPNARVALFVNDLVKDRTDRIFETGPNTYLARVNWTSGSLWFQTVNRDQTEIRYNRTDSLPWRVWSPYTERNPVWVNLSNDFRELPDGRILVTTEDGGMRQAAILPPAGQRDALPVTPADQVVHSVETVSEDGTKLYYSGYADTVLERHLYSIPLDPKGAPASPKRITEAGKTWDVRISPDRQTFVGTSSSPDHPPQTGLYRIDGTLLGWIEENALDAHHPYAPYKVDHLTPEYGTLKAEDGQDLHYSILKPPAFDSTRKYPVIVEVYGGPHVQTVTRSWGSLSDQFLARQGYIIFRLDNRGSDNRGREFENVIHRRTGGPEVRDQLAGVDWLKSQPFVDADRIGIQGWSYGGYMTLMTILQAPEGTFAAAAAGAPVTDWSLYDTFYTERYMGTPENNAEGYAASGVLPYAANLTTPLLLMHGMADDNVTFDNTTRLMTILQENGKQFELMTYPGQRHGIRGQALQTHLMKTRLDFLDRHLKPSGSDQP</sequence>
<protein>
    <submittedName>
        <fullName evidence="3">Dipeptidyl aminopeptidase IV</fullName>
    </submittedName>
</protein>
<dbReference type="Gene3D" id="3.40.50.1820">
    <property type="entry name" value="alpha/beta hydrolase"/>
    <property type="match status" value="1"/>
</dbReference>
<proteinExistence type="predicted"/>
<accession>A0A059F6Q1</accession>
<dbReference type="GO" id="GO:0008239">
    <property type="term" value="F:dipeptidyl-peptidase activity"/>
    <property type="evidence" value="ECO:0007669"/>
    <property type="project" value="TreeGrafter"/>
</dbReference>
<comment type="caution">
    <text evidence="3">The sequence shown here is derived from an EMBL/GenBank/DDBJ whole genome shotgun (WGS) entry which is preliminary data.</text>
</comment>
<dbReference type="PATRIC" id="fig|1280952.3.peg.3138"/>
<gene>
    <name evidence="3" type="ORF">HJA_15684</name>
</gene>
<dbReference type="RefSeq" id="WP_051597783.1">
    <property type="nucleotide sequence ID" value="NZ_ARYJ01000014.1"/>
</dbReference>
<dbReference type="SUPFAM" id="SSF53474">
    <property type="entry name" value="alpha/beta-Hydrolases"/>
    <property type="match status" value="1"/>
</dbReference>
<keyword evidence="3" id="KW-0645">Protease</keyword>